<dbReference type="RefSeq" id="WP_059069018.1">
    <property type="nucleotide sequence ID" value="NZ_JAOQJX010000012.1"/>
</dbReference>
<feature type="domain" description="ATP-grasp" evidence="5">
    <location>
        <begin position="108"/>
        <end position="300"/>
    </location>
</feature>
<proteinExistence type="predicted"/>
<organism evidence="6 7">
    <name type="scientific">Faecalicatena acetigenes</name>
    <dbReference type="NCBI Taxonomy" id="2981790"/>
    <lineage>
        <taxon>Bacteria</taxon>
        <taxon>Bacillati</taxon>
        <taxon>Bacillota</taxon>
        <taxon>Clostridia</taxon>
        <taxon>Lachnospirales</taxon>
        <taxon>Lachnospiraceae</taxon>
        <taxon>Faecalicatena</taxon>
    </lineage>
</organism>
<evidence type="ECO:0000256" key="2">
    <source>
        <dbReference type="ARBA" id="ARBA00022741"/>
    </source>
</evidence>
<dbReference type="PROSITE" id="PS50975">
    <property type="entry name" value="ATP_GRASP"/>
    <property type="match status" value="1"/>
</dbReference>
<gene>
    <name evidence="6" type="ORF">OCV51_08920</name>
</gene>
<sequence>MKQKIVIIGANSFQNRLILRAKELGYETHVFAWKCGDIGERTADYYYPLDITKKEEILEVCREIRPAAVLSIASDLAVLTVNYVARNLNLPANPEICDLIATNKYEMRKALQEGGLSTPKFAKVKADENKLPEELKYPVIVKPTDRSGSRGITKVSQREGIEKALISATRESFEKAAIVEEFLEGKEYSCECISFEGKHQFLAFTEKFTTGAPHYIEIGHIQPADIPENMQEKIKQIVFAALEALKIQNGATHTEFKIDKQGVVRIIEIGARMGGDCIGSDLVQLSTGQDYMKMVIDVAQGNVPVFQKKTYKKYAAIRFIMQQSDLEIFEKIKERKEFSVVLSEIDKETIGKKVSDSSSRHGYFIVAGENYKELKKALFGVIHE</sequence>
<dbReference type="Gene3D" id="3.40.50.20">
    <property type="match status" value="1"/>
</dbReference>
<evidence type="ECO:0000313" key="7">
    <source>
        <dbReference type="Proteomes" id="UP001652394"/>
    </source>
</evidence>
<evidence type="ECO:0000256" key="3">
    <source>
        <dbReference type="ARBA" id="ARBA00022840"/>
    </source>
</evidence>
<dbReference type="InterPro" id="IPR013815">
    <property type="entry name" value="ATP_grasp_subdomain_1"/>
</dbReference>
<dbReference type="Proteomes" id="UP001652394">
    <property type="component" value="Unassembled WGS sequence"/>
</dbReference>
<accession>A0ABT2TCM9</accession>
<comment type="caution">
    <text evidence="6">The sequence shown here is derived from an EMBL/GenBank/DDBJ whole genome shotgun (WGS) entry which is preliminary data.</text>
</comment>
<dbReference type="PANTHER" id="PTHR43585">
    <property type="entry name" value="FUMIPYRROLE BIOSYNTHESIS PROTEIN C"/>
    <property type="match status" value="1"/>
</dbReference>
<keyword evidence="7" id="KW-1185">Reference proteome</keyword>
<dbReference type="InterPro" id="IPR052032">
    <property type="entry name" value="ATP-dep_AA_Ligase"/>
</dbReference>
<keyword evidence="2 4" id="KW-0547">Nucleotide-binding</keyword>
<evidence type="ECO:0000256" key="1">
    <source>
        <dbReference type="ARBA" id="ARBA00022598"/>
    </source>
</evidence>
<keyword evidence="1" id="KW-0436">Ligase</keyword>
<dbReference type="PANTHER" id="PTHR43585:SF2">
    <property type="entry name" value="ATP-GRASP ENZYME FSQD"/>
    <property type="match status" value="1"/>
</dbReference>
<dbReference type="Gene3D" id="3.30.1490.20">
    <property type="entry name" value="ATP-grasp fold, A domain"/>
    <property type="match status" value="1"/>
</dbReference>
<reference evidence="6 7" key="1">
    <citation type="journal article" date="2021" name="ISME Commun">
        <title>Automated analysis of genomic sequences facilitates high-throughput and comprehensive description of bacteria.</title>
        <authorList>
            <person name="Hitch T.C.A."/>
        </authorList>
    </citation>
    <scope>NUCLEOTIDE SEQUENCE [LARGE SCALE GENOMIC DNA]</scope>
    <source>
        <strain evidence="6 7">H2_18</strain>
    </source>
</reference>
<evidence type="ECO:0000259" key="5">
    <source>
        <dbReference type="PROSITE" id="PS50975"/>
    </source>
</evidence>
<dbReference type="SUPFAM" id="SSF56059">
    <property type="entry name" value="Glutathione synthetase ATP-binding domain-like"/>
    <property type="match status" value="1"/>
</dbReference>
<evidence type="ECO:0000256" key="4">
    <source>
        <dbReference type="PROSITE-ProRule" id="PRU00409"/>
    </source>
</evidence>
<name>A0ABT2TCM9_9FIRM</name>
<dbReference type="Gene3D" id="3.30.470.20">
    <property type="entry name" value="ATP-grasp fold, B domain"/>
    <property type="match status" value="1"/>
</dbReference>
<dbReference type="InterPro" id="IPR011761">
    <property type="entry name" value="ATP-grasp"/>
</dbReference>
<keyword evidence="3 4" id="KW-0067">ATP-binding</keyword>
<dbReference type="Pfam" id="PF13535">
    <property type="entry name" value="ATP-grasp_4"/>
    <property type="match status" value="1"/>
</dbReference>
<protein>
    <submittedName>
        <fullName evidence="6">ATP-grasp domain-containing protein</fullName>
    </submittedName>
</protein>
<evidence type="ECO:0000313" key="6">
    <source>
        <dbReference type="EMBL" id="MCU6747771.1"/>
    </source>
</evidence>
<dbReference type="EMBL" id="JAOQJX010000012">
    <property type="protein sequence ID" value="MCU6747771.1"/>
    <property type="molecule type" value="Genomic_DNA"/>
</dbReference>